<evidence type="ECO:0000256" key="5">
    <source>
        <dbReference type="PROSITE-ProRule" id="PRU00332"/>
    </source>
</evidence>
<feature type="compositionally biased region" description="Polar residues" evidence="6">
    <location>
        <begin position="326"/>
        <end position="336"/>
    </location>
</feature>
<dbReference type="InterPro" id="IPR015753">
    <property type="entry name" value="LRRC37"/>
</dbReference>
<feature type="compositionally biased region" description="Basic and acidic residues" evidence="6">
    <location>
        <begin position="1659"/>
        <end position="1669"/>
    </location>
</feature>
<dbReference type="InterPro" id="IPR029423">
    <property type="entry name" value="LRRC37AB_C"/>
</dbReference>
<feature type="transmembrane region" description="Helical" evidence="7">
    <location>
        <begin position="1616"/>
        <end position="1636"/>
    </location>
</feature>
<dbReference type="Pfam" id="PF05383">
    <property type="entry name" value="La"/>
    <property type="match status" value="1"/>
</dbReference>
<feature type="compositionally biased region" description="Basic and acidic residues" evidence="6">
    <location>
        <begin position="290"/>
        <end position="299"/>
    </location>
</feature>
<feature type="region of interest" description="Disordered" evidence="6">
    <location>
        <begin position="1258"/>
        <end position="1312"/>
    </location>
</feature>
<evidence type="ECO:0000256" key="2">
    <source>
        <dbReference type="ARBA" id="ARBA00022553"/>
    </source>
</evidence>
<feature type="compositionally biased region" description="Pro residues" evidence="6">
    <location>
        <begin position="751"/>
        <end position="764"/>
    </location>
</feature>
<dbReference type="EMBL" id="JH171405">
    <property type="protein sequence ID" value="EHB11542.1"/>
    <property type="molecule type" value="Genomic_DNA"/>
</dbReference>
<keyword evidence="7" id="KW-0472">Membrane</keyword>
<feature type="compositionally biased region" description="Polar residues" evidence="6">
    <location>
        <begin position="401"/>
        <end position="413"/>
    </location>
</feature>
<proteinExistence type="predicted"/>
<feature type="compositionally biased region" description="Basic and acidic residues" evidence="6">
    <location>
        <begin position="1491"/>
        <end position="1502"/>
    </location>
</feature>
<keyword evidence="2" id="KW-0597">Phosphoprotein</keyword>
<keyword evidence="7" id="KW-0812">Transmembrane</keyword>
<evidence type="ECO:0000256" key="1">
    <source>
        <dbReference type="ARBA" id="ARBA00004123"/>
    </source>
</evidence>
<feature type="region of interest" description="Disordered" evidence="6">
    <location>
        <begin position="528"/>
        <end position="581"/>
    </location>
</feature>
<feature type="region of interest" description="Disordered" evidence="6">
    <location>
        <begin position="1427"/>
        <end position="1524"/>
    </location>
</feature>
<dbReference type="PROSITE" id="PS50961">
    <property type="entry name" value="HTH_LA"/>
    <property type="match status" value="1"/>
</dbReference>
<evidence type="ECO:0000256" key="3">
    <source>
        <dbReference type="ARBA" id="ARBA00022884"/>
    </source>
</evidence>
<feature type="region of interest" description="Disordered" evidence="6">
    <location>
        <begin position="190"/>
        <end position="239"/>
    </location>
</feature>
<dbReference type="InterPro" id="IPR032754">
    <property type="entry name" value="LRRC37_N"/>
</dbReference>
<dbReference type="PANTHER" id="PTHR23045:SF9">
    <property type="entry name" value="LEUCINE RICH REPEAT CONTAINING 37A-RELATED"/>
    <property type="match status" value="1"/>
</dbReference>
<dbReference type="GO" id="GO:1990904">
    <property type="term" value="C:ribonucleoprotein complex"/>
    <property type="evidence" value="ECO:0007669"/>
    <property type="project" value="InterPro"/>
</dbReference>
<feature type="compositionally biased region" description="Acidic residues" evidence="6">
    <location>
        <begin position="706"/>
        <end position="721"/>
    </location>
</feature>
<dbReference type="PRINTS" id="PR00302">
    <property type="entry name" value="LUPUSLA"/>
</dbReference>
<feature type="region of interest" description="Disordered" evidence="6">
    <location>
        <begin position="285"/>
        <end position="436"/>
    </location>
</feature>
<evidence type="ECO:0000256" key="7">
    <source>
        <dbReference type="SAM" id="Phobius"/>
    </source>
</evidence>
<evidence type="ECO:0000313" key="10">
    <source>
        <dbReference type="Proteomes" id="UP000006813"/>
    </source>
</evidence>
<dbReference type="CDD" id="cd08028">
    <property type="entry name" value="LARP_3"/>
    <property type="match status" value="1"/>
</dbReference>
<feature type="domain" description="HTH La-type RNA-binding" evidence="8">
    <location>
        <begin position="7"/>
        <end position="99"/>
    </location>
</feature>
<feature type="compositionally biased region" description="Basic and acidic residues" evidence="6">
    <location>
        <begin position="1266"/>
        <end position="1277"/>
    </location>
</feature>
<dbReference type="Pfam" id="PF15779">
    <property type="entry name" value="LRRC37"/>
    <property type="match status" value="5"/>
</dbReference>
<keyword evidence="4" id="KW-0539">Nucleus</keyword>
<reference evidence="9 10" key="1">
    <citation type="journal article" date="2011" name="Nature">
        <title>Genome sequencing reveals insights into physiology and longevity of the naked mole rat.</title>
        <authorList>
            <person name="Kim E.B."/>
            <person name="Fang X."/>
            <person name="Fushan A.A."/>
            <person name="Huang Z."/>
            <person name="Lobanov A.V."/>
            <person name="Han L."/>
            <person name="Marino S.M."/>
            <person name="Sun X."/>
            <person name="Turanov A.A."/>
            <person name="Yang P."/>
            <person name="Yim S.H."/>
            <person name="Zhao X."/>
            <person name="Kasaikina M.V."/>
            <person name="Stoletzki N."/>
            <person name="Peng C."/>
            <person name="Polak P."/>
            <person name="Xiong Z."/>
            <person name="Kiezun A."/>
            <person name="Zhu Y."/>
            <person name="Chen Y."/>
            <person name="Kryukov G.V."/>
            <person name="Zhang Q."/>
            <person name="Peshkin L."/>
            <person name="Yang L."/>
            <person name="Bronson R.T."/>
            <person name="Buffenstein R."/>
            <person name="Wang B."/>
            <person name="Han C."/>
            <person name="Li Q."/>
            <person name="Chen L."/>
            <person name="Zhao W."/>
            <person name="Sunyaev S.R."/>
            <person name="Park T.J."/>
            <person name="Zhang G."/>
            <person name="Wang J."/>
            <person name="Gladyshev V.N."/>
        </authorList>
    </citation>
    <scope>NUCLEOTIDE SEQUENCE [LARGE SCALE GENOMIC DNA]</scope>
</reference>
<keyword evidence="3 5" id="KW-0694">RNA-binding</keyword>
<dbReference type="FunFam" id="1.10.10.10:FF:000336">
    <property type="entry name" value="lupus La protein homolog"/>
    <property type="match status" value="1"/>
</dbReference>
<feature type="compositionally biased region" description="Polar residues" evidence="6">
    <location>
        <begin position="596"/>
        <end position="609"/>
    </location>
</feature>
<feature type="region of interest" description="Disordered" evidence="6">
    <location>
        <begin position="699"/>
        <end position="809"/>
    </location>
</feature>
<dbReference type="InterPro" id="IPR036390">
    <property type="entry name" value="WH_DNA-bd_sf"/>
</dbReference>
<protein>
    <submittedName>
        <fullName evidence="9">Leucine-rich repeat-containing protein 37A</fullName>
    </submittedName>
</protein>
<dbReference type="InterPro" id="IPR002344">
    <property type="entry name" value="Lupus_La"/>
</dbReference>
<name>G5BQI1_HETGA</name>
<dbReference type="GO" id="GO:0003723">
    <property type="term" value="F:RNA binding"/>
    <property type="evidence" value="ECO:0007669"/>
    <property type="project" value="UniProtKB-UniRule"/>
</dbReference>
<sequence length="1707" mass="187653">MTENGDNEKLAALEAKICHQIEYDFGDFNLPWDKFVKEQIKLDEGWVPLEIMIKFNRLSFLTTDLNVIVEALSKSKAELMEISEDKTKIRRSPNKPLSEVYKNNVKNAHMADPVKAGWQLAPLAVPTESDKTLLVQEQSSGPSAGALLRILFTAFSQFGFCTQTGFSQIPQWPTLDHFYAIQMYSGSAPGLPQVQPEAQTRNSKPTKVQSSLPQEEVKGQLSQPLKEAEPSITQQDAYPQYELGTENIGQLSMQEANAPSGSRHEAQHSNMAFVTVRPVDMKVTTSAEAKVSKSTEAGKKPQPTSSQLQTLTQHPESPEEEEPSSTQQKILSQTSELSEEIGISSTHQEAPAQPLGPLVEAELSATKTKPAQLSESFRTEEPSEIQLKAPDQPSDLETGELETSPTQLKQPAQFSEHGKERVPTPHHHKAKHPHLTHVTGKPLNLQLAITPEPTTEEGNFPVLPKAAAQPSTPVNDVKPSISQQGAPNLFSEASERAELLQFHQEAPATSSELAQQETQAGNLYTFEEGEPSWPTQEAGAQPPELPNELIPEPPELQEKTVSPLGDEQVQPPTLTRGAVTPGELLSSEVEIEISTAQEAPAQSSVSLEQFESLGDNQEHTTPQPNPAIKDELSSFVSKVPTPPAELAGEYSPDHPQSLAMSPGSSGVPVSPVQQELAAQSSGLPRKVTLSLLLTGRVTFSAQPSEPPEDTEPFSVPQEEDAAPLSEPPNEMEPSQAQKMTPPQRAEEEEPSPAPPPAASPPPDPPKVELSSTLPLQLPSEPPNESAAHPPPRSETTVPTPAQGQAQQPRGAFHPLNLEATIIPERTTDGEFSTALKNATALPLKHHKVTLPPPDWVQTQHSKLSLLTVRPLHRKLIGAPGITAKVRSFPTMPEIPSQPPKPPKVVQTPASHEVQVVTPGLELAQHPTSPTVTDQALNLELTTAVLTIETQVSVPLQEAASPPPEQPEVILTQPEQLQAQHPNLAEVTVQPLDVEFVVTEYSNIIMMTLALKTLIIPRHMACCLCQFKSDIEVVGKTVKLHCDSECVTNPMQCLEKDPVGNPEGAFMRVLQARKMNTKTELVIESGKSSSEQSDVSWSDFMDKELDSKDENDVVGALNYILPNFSEVNLEDVDSLLPFIQLLFSNIQNEANPQGYMKGNMKNPSHQPVSSSMAYRNELKKLYLLQSWLRAEIQRKIEEVKKKEKTGMLMQSSLSSPKFQIVPDVPKKLASAEARENSLVEDQHEGRRLRTVHRVLKGPKGIRKRLLKERQKQVVREKQSTQPLAENTADGRSLRSPSTGKPGQNEGVLGPGNLLHTEQKVPVSSALQDPLLGRLATSTLAKAPHGVRHGAKDLTNSIRVLENPNVKVKSMKASKTGHGFQTVASLKAHRTLKANPRKQLMKEDAHGRLKIVEGPLFSALRSLIHSRSQGLLSSSGDPRIQDHPFPELYDLANTSTGSTAVEDQTSENISEQNAFTINSPVSPKDSALTLISTDDHTNERHRENTSTGTEPPPPETSVPLLSSPEDELETQLDQQLYILLPNKELRTLISDIIHILSVDCSEPSMHLACAKLISRICLLMKLLSAQQEEVVAQRQRDKKQWKNKTYINKSSRTSTKTLISSTSIMVALTLLIFIFYLIKICSHRRALGKDKERSSSSVSGQKREYSAEKDSQKGFSWFWHPLWHRYMSSPLSVTQEQSMGQEVHEDVFQ</sequence>
<dbReference type="Pfam" id="PF14914">
    <property type="entry name" value="LRRC37AB_C"/>
    <property type="match status" value="1"/>
</dbReference>
<dbReference type="InterPro" id="IPR006630">
    <property type="entry name" value="La_HTH"/>
</dbReference>
<organism evidence="9 10">
    <name type="scientific">Heterocephalus glaber</name>
    <name type="common">Naked mole rat</name>
    <dbReference type="NCBI Taxonomy" id="10181"/>
    <lineage>
        <taxon>Eukaryota</taxon>
        <taxon>Metazoa</taxon>
        <taxon>Chordata</taxon>
        <taxon>Craniata</taxon>
        <taxon>Vertebrata</taxon>
        <taxon>Euteleostomi</taxon>
        <taxon>Mammalia</taxon>
        <taxon>Eutheria</taxon>
        <taxon>Euarchontoglires</taxon>
        <taxon>Glires</taxon>
        <taxon>Rodentia</taxon>
        <taxon>Hystricomorpha</taxon>
        <taxon>Bathyergidae</taxon>
        <taxon>Heterocephalus</taxon>
    </lineage>
</organism>
<feature type="compositionally biased region" description="Polar residues" evidence="6">
    <location>
        <begin position="1450"/>
        <end position="1479"/>
    </location>
</feature>
<gene>
    <name evidence="9" type="ORF">GW7_00811</name>
</gene>
<dbReference type="Proteomes" id="UP000006813">
    <property type="component" value="Unassembled WGS sequence"/>
</dbReference>
<dbReference type="STRING" id="10181.G5BQI1"/>
<feature type="compositionally biased region" description="Low complexity" evidence="6">
    <location>
        <begin position="301"/>
        <end position="315"/>
    </location>
</feature>
<dbReference type="InParanoid" id="G5BQI1"/>
<evidence type="ECO:0000256" key="4">
    <source>
        <dbReference type="ARBA" id="ARBA00023242"/>
    </source>
</evidence>
<feature type="compositionally biased region" description="Polar residues" evidence="6">
    <location>
        <begin position="196"/>
        <end position="213"/>
    </location>
</feature>
<dbReference type="GO" id="GO:0006396">
    <property type="term" value="P:RNA processing"/>
    <property type="evidence" value="ECO:0007669"/>
    <property type="project" value="InterPro"/>
</dbReference>
<dbReference type="SUPFAM" id="SSF46785">
    <property type="entry name" value="Winged helix' DNA-binding domain"/>
    <property type="match status" value="1"/>
</dbReference>
<evidence type="ECO:0000259" key="8">
    <source>
        <dbReference type="PROSITE" id="PS50961"/>
    </source>
</evidence>
<feature type="compositionally biased region" description="Low complexity" evidence="6">
    <location>
        <begin position="661"/>
        <end position="672"/>
    </location>
</feature>
<dbReference type="eggNOG" id="ENOG502QVVG">
    <property type="taxonomic scope" value="Eukaryota"/>
</dbReference>
<keyword evidence="7" id="KW-1133">Transmembrane helix</keyword>
<dbReference type="Gene3D" id="1.10.10.10">
    <property type="entry name" value="Winged helix-like DNA-binding domain superfamily/Winged helix DNA-binding domain"/>
    <property type="match status" value="1"/>
</dbReference>
<evidence type="ECO:0000313" key="9">
    <source>
        <dbReference type="EMBL" id="EHB11542.1"/>
    </source>
</evidence>
<feature type="compositionally biased region" description="Basic residues" evidence="6">
    <location>
        <begin position="424"/>
        <end position="435"/>
    </location>
</feature>
<accession>G5BQI1</accession>
<dbReference type="SMART" id="SM00715">
    <property type="entry name" value="LA"/>
    <property type="match status" value="1"/>
</dbReference>
<feature type="region of interest" description="Disordered" evidence="6">
    <location>
        <begin position="596"/>
        <end position="684"/>
    </location>
</feature>
<feature type="region of interest" description="Disordered" evidence="6">
    <location>
        <begin position="1649"/>
        <end position="1669"/>
    </location>
</feature>
<dbReference type="GO" id="GO:0005634">
    <property type="term" value="C:nucleus"/>
    <property type="evidence" value="ECO:0007669"/>
    <property type="project" value="UniProtKB-SubCell"/>
</dbReference>
<feature type="region of interest" description="Disordered" evidence="6">
    <location>
        <begin position="453"/>
        <end position="475"/>
    </location>
</feature>
<evidence type="ECO:0000256" key="6">
    <source>
        <dbReference type="SAM" id="MobiDB-lite"/>
    </source>
</evidence>
<feature type="compositionally biased region" description="Low complexity" evidence="6">
    <location>
        <begin position="795"/>
        <end position="809"/>
    </location>
</feature>
<comment type="subcellular location">
    <subcellularLocation>
        <location evidence="1">Nucleus</location>
    </subcellularLocation>
</comment>
<feature type="compositionally biased region" description="Polar residues" evidence="6">
    <location>
        <begin position="365"/>
        <end position="376"/>
    </location>
</feature>
<dbReference type="PANTHER" id="PTHR23045">
    <property type="entry name" value="LEUCINE-RICH REPEAT-CONTAINING PROTEIN 37A"/>
    <property type="match status" value="1"/>
</dbReference>
<dbReference type="InterPro" id="IPR036388">
    <property type="entry name" value="WH-like_DNA-bd_sf"/>
</dbReference>